<name>A0A832GPX2_9BACT</name>
<evidence type="ECO:0000256" key="1">
    <source>
        <dbReference type="SAM" id="Phobius"/>
    </source>
</evidence>
<comment type="caution">
    <text evidence="2">The sequence shown here is derived from an EMBL/GenBank/DDBJ whole genome shotgun (WGS) entry which is preliminary data.</text>
</comment>
<dbReference type="PROSITE" id="PS51257">
    <property type="entry name" value="PROKAR_LIPOPROTEIN"/>
    <property type="match status" value="1"/>
</dbReference>
<organism evidence="2">
    <name type="scientific">Caldimicrobium thiodismutans</name>
    <dbReference type="NCBI Taxonomy" id="1653476"/>
    <lineage>
        <taxon>Bacteria</taxon>
        <taxon>Pseudomonadati</taxon>
        <taxon>Thermodesulfobacteriota</taxon>
        <taxon>Thermodesulfobacteria</taxon>
        <taxon>Thermodesulfobacteriales</taxon>
        <taxon>Thermodesulfobacteriaceae</taxon>
        <taxon>Caldimicrobium</taxon>
    </lineage>
</organism>
<keyword evidence="1" id="KW-0472">Membrane</keyword>
<feature type="transmembrane region" description="Helical" evidence="1">
    <location>
        <begin position="7"/>
        <end position="28"/>
    </location>
</feature>
<keyword evidence="1" id="KW-1133">Transmembrane helix</keyword>
<proteinExistence type="predicted"/>
<reference evidence="2" key="1">
    <citation type="journal article" date="2020" name="mSystems">
        <title>Genome- and Community-Level Interaction Insights into Carbon Utilization and Element Cycling Functions of Hydrothermarchaeota in Hydrothermal Sediment.</title>
        <authorList>
            <person name="Zhou Z."/>
            <person name="Liu Y."/>
            <person name="Xu W."/>
            <person name="Pan J."/>
            <person name="Luo Z.H."/>
            <person name="Li M."/>
        </authorList>
    </citation>
    <scope>NUCLEOTIDE SEQUENCE [LARGE SCALE GENOMIC DNA]</scope>
    <source>
        <strain evidence="2">SpSt-605</strain>
    </source>
</reference>
<evidence type="ECO:0008006" key="3">
    <source>
        <dbReference type="Google" id="ProtNLM"/>
    </source>
</evidence>
<gene>
    <name evidence="2" type="ORF">ENT73_06375</name>
</gene>
<accession>A0A832GPX2</accession>
<dbReference type="AlphaFoldDB" id="A0A832GPX2"/>
<sequence length="151" mass="17354">MKAYIFGFLKIPIFIFVALIIYSCSFSSNPCRDENVLEKVKGQTAIYFLILEHPEEALSFVLEASLSFFTGQAFHELEGKVADAISPIISQLKVVEVGKTRKVSEGVYECNIVFEYKERKFLTHSTVRRIYSGKSGKFYEFEDFRIIPIEK</sequence>
<evidence type="ECO:0000313" key="2">
    <source>
        <dbReference type="EMBL" id="HGV55686.1"/>
    </source>
</evidence>
<keyword evidence="1" id="KW-0812">Transmembrane</keyword>
<protein>
    <recommendedName>
        <fullName evidence="3">DUF3887 domain-containing protein</fullName>
    </recommendedName>
</protein>
<dbReference type="EMBL" id="DSZU01000115">
    <property type="protein sequence ID" value="HGV55686.1"/>
    <property type="molecule type" value="Genomic_DNA"/>
</dbReference>